<feature type="region of interest" description="Disordered" evidence="1">
    <location>
        <begin position="1"/>
        <end position="22"/>
    </location>
</feature>
<dbReference type="Proteomes" id="UP001300763">
    <property type="component" value="Unassembled WGS sequence"/>
</dbReference>
<organism evidence="2 3">
    <name type="scientific">Actinomycetospora lemnae</name>
    <dbReference type="NCBI Taxonomy" id="3019891"/>
    <lineage>
        <taxon>Bacteria</taxon>
        <taxon>Bacillati</taxon>
        <taxon>Actinomycetota</taxon>
        <taxon>Actinomycetes</taxon>
        <taxon>Pseudonocardiales</taxon>
        <taxon>Pseudonocardiaceae</taxon>
        <taxon>Actinomycetospora</taxon>
    </lineage>
</organism>
<dbReference type="RefSeq" id="WP_274200935.1">
    <property type="nucleotide sequence ID" value="NZ_JAQZAO010000005.1"/>
</dbReference>
<keyword evidence="3" id="KW-1185">Reference proteome</keyword>
<name>A0ABT5SU86_9PSEU</name>
<feature type="region of interest" description="Disordered" evidence="1">
    <location>
        <begin position="46"/>
        <end position="78"/>
    </location>
</feature>
<protein>
    <submittedName>
        <fullName evidence="2">Uncharacterized protein</fullName>
    </submittedName>
</protein>
<sequence length="78" mass="8874">MSGDEDETPPAGPPPAEPDGELAHAVDDAMKKEVWRALAPQFQRNAFENRRVRPPRDRDDIQEILDKLRDEDPGDERP</sequence>
<gene>
    <name evidence="2" type="ORF">PGB27_13830</name>
</gene>
<evidence type="ECO:0000313" key="2">
    <source>
        <dbReference type="EMBL" id="MDD7966419.1"/>
    </source>
</evidence>
<evidence type="ECO:0000256" key="1">
    <source>
        <dbReference type="SAM" id="MobiDB-lite"/>
    </source>
</evidence>
<dbReference type="EMBL" id="JAQZAO010000005">
    <property type="protein sequence ID" value="MDD7966419.1"/>
    <property type="molecule type" value="Genomic_DNA"/>
</dbReference>
<proteinExistence type="predicted"/>
<evidence type="ECO:0000313" key="3">
    <source>
        <dbReference type="Proteomes" id="UP001300763"/>
    </source>
</evidence>
<feature type="compositionally biased region" description="Basic and acidic residues" evidence="1">
    <location>
        <begin position="47"/>
        <end position="78"/>
    </location>
</feature>
<reference evidence="2 3" key="1">
    <citation type="submission" date="2023-02" db="EMBL/GenBank/DDBJ databases">
        <title>Genome sequencing required for Actinomycetospora new species description.</title>
        <authorList>
            <person name="Saimee Y."/>
            <person name="Duangmal K."/>
        </authorList>
    </citation>
    <scope>NUCLEOTIDE SEQUENCE [LARGE SCALE GENOMIC DNA]</scope>
    <source>
        <strain evidence="2 3">DW7H6</strain>
    </source>
</reference>
<comment type="caution">
    <text evidence="2">The sequence shown here is derived from an EMBL/GenBank/DDBJ whole genome shotgun (WGS) entry which is preliminary data.</text>
</comment>
<accession>A0ABT5SU86</accession>